<reference evidence="2 4" key="2">
    <citation type="submission" date="2016-10" db="EMBL/GenBank/DDBJ databases">
        <authorList>
            <person name="Varghese N."/>
            <person name="Submissions S."/>
        </authorList>
    </citation>
    <scope>NUCLEOTIDE SEQUENCE [LARGE SCALE GENOMIC DNA]</scope>
    <source>
        <strain evidence="2 4">CGMCC 1.7071</strain>
    </source>
</reference>
<accession>A0A1H8LAB2</accession>
<sequence length="36" mass="3877">MASAADLARDSVVSHADKDVVEAQQSVNYILDAKRC</sequence>
<organism evidence="1 3">
    <name type="scientific">Rhizobium tibeticum</name>
    <dbReference type="NCBI Taxonomy" id="501024"/>
    <lineage>
        <taxon>Bacteria</taxon>
        <taxon>Pseudomonadati</taxon>
        <taxon>Pseudomonadota</taxon>
        <taxon>Alphaproteobacteria</taxon>
        <taxon>Hyphomicrobiales</taxon>
        <taxon>Rhizobiaceae</taxon>
        <taxon>Rhizobium/Agrobacterium group</taxon>
        <taxon>Rhizobium</taxon>
    </lineage>
</organism>
<gene>
    <name evidence="1" type="ORF">RTCCBAU85039_2814</name>
    <name evidence="2" type="ORF">SAMN05216228_1010172</name>
</gene>
<dbReference type="AlphaFoldDB" id="A0A1H8LAB2"/>
<proteinExistence type="predicted"/>
<evidence type="ECO:0000313" key="4">
    <source>
        <dbReference type="Proteomes" id="UP000198939"/>
    </source>
</evidence>
<evidence type="ECO:0000313" key="2">
    <source>
        <dbReference type="EMBL" id="SEO01726.1"/>
    </source>
</evidence>
<dbReference type="Proteomes" id="UP000183063">
    <property type="component" value="Unassembled WGS sequence"/>
</dbReference>
<dbReference type="EMBL" id="FOCV01000010">
    <property type="protein sequence ID" value="SEO01726.1"/>
    <property type="molecule type" value="Genomic_DNA"/>
</dbReference>
<evidence type="ECO:0000313" key="3">
    <source>
        <dbReference type="Proteomes" id="UP000183063"/>
    </source>
</evidence>
<dbReference type="EMBL" id="FNXB01000012">
    <property type="protein sequence ID" value="SEH87263.1"/>
    <property type="molecule type" value="Genomic_DNA"/>
</dbReference>
<dbReference type="STRING" id="501024.RTCCBAU85039_2814"/>
<evidence type="ECO:0000313" key="1">
    <source>
        <dbReference type="EMBL" id="SEH87263.1"/>
    </source>
</evidence>
<keyword evidence="4" id="KW-1185">Reference proteome</keyword>
<dbReference type="Proteomes" id="UP000198939">
    <property type="component" value="Unassembled WGS sequence"/>
</dbReference>
<name>A0A1H8LAB2_9HYPH</name>
<reference evidence="1" key="1">
    <citation type="submission" date="2016-10" db="EMBL/GenBank/DDBJ databases">
        <authorList>
            <person name="de Groot N.N."/>
        </authorList>
    </citation>
    <scope>NUCLEOTIDE SEQUENCE [LARGE SCALE GENOMIC DNA]</scope>
    <source>
        <strain evidence="1">CCBAU85039</strain>
    </source>
</reference>
<protein>
    <submittedName>
        <fullName evidence="1">Uncharacterized protein</fullName>
    </submittedName>
</protein>
<reference evidence="3" key="3">
    <citation type="submission" date="2016-10" db="EMBL/GenBank/DDBJ databases">
        <authorList>
            <person name="Wibberg D."/>
        </authorList>
    </citation>
    <scope>NUCLEOTIDE SEQUENCE [LARGE SCALE GENOMIC DNA]</scope>
</reference>